<dbReference type="EMBL" id="MU857140">
    <property type="protein sequence ID" value="KAK4149626.1"/>
    <property type="molecule type" value="Genomic_DNA"/>
</dbReference>
<sequence length="356" mass="40255">MKDHPIADEPYWNSSAISHVPVTNDPDPTQKHKDSMDTETPQSGAQTPIHNLSSQDTTQPNTPSRYREYHELDNRDAMRQHLNTQRVLSANAARNPVQLAISQESRKLVKEVYTELCFTLEGVQIVVYFHPNFDVLSQTFAAVAGHWLITPDQPDVWATVSSPTYDIGWLRYLQITIHVSTTDDRPHPSALFPVLKWFLKTKTIQACTIRFTYDLNSTSENRFIVRIVRTEPGLPPGPTELSSRKRIGLPIIGALLADGALKCRDEFSVFRVIDSKQLMSDFEDNSREKLEALCHEATRRSRHLSRNGDIESCISWVIERLDNPGLVPFSEETSWSPPWGICGESYGMGEATVPLV</sequence>
<dbReference type="AlphaFoldDB" id="A0AAN6VGA4"/>
<gene>
    <name evidence="2" type="ORF">C8A00DRAFT_37781</name>
</gene>
<evidence type="ECO:0000313" key="3">
    <source>
        <dbReference type="Proteomes" id="UP001302745"/>
    </source>
</evidence>
<keyword evidence="3" id="KW-1185">Reference proteome</keyword>
<accession>A0AAN6VGA4</accession>
<feature type="compositionally biased region" description="Polar residues" evidence="1">
    <location>
        <begin position="38"/>
        <end position="64"/>
    </location>
</feature>
<proteinExistence type="predicted"/>
<evidence type="ECO:0000256" key="1">
    <source>
        <dbReference type="SAM" id="MobiDB-lite"/>
    </source>
</evidence>
<protein>
    <submittedName>
        <fullName evidence="2">Uncharacterized protein</fullName>
    </submittedName>
</protein>
<feature type="region of interest" description="Disordered" evidence="1">
    <location>
        <begin position="1"/>
        <end position="65"/>
    </location>
</feature>
<name>A0AAN6VGA4_9PEZI</name>
<dbReference type="Proteomes" id="UP001302745">
    <property type="component" value="Unassembled WGS sequence"/>
</dbReference>
<organism evidence="2 3">
    <name type="scientific">Chaetomidium leptoderma</name>
    <dbReference type="NCBI Taxonomy" id="669021"/>
    <lineage>
        <taxon>Eukaryota</taxon>
        <taxon>Fungi</taxon>
        <taxon>Dikarya</taxon>
        <taxon>Ascomycota</taxon>
        <taxon>Pezizomycotina</taxon>
        <taxon>Sordariomycetes</taxon>
        <taxon>Sordariomycetidae</taxon>
        <taxon>Sordariales</taxon>
        <taxon>Chaetomiaceae</taxon>
        <taxon>Chaetomidium</taxon>
    </lineage>
</organism>
<reference evidence="2" key="2">
    <citation type="submission" date="2023-05" db="EMBL/GenBank/DDBJ databases">
        <authorList>
            <consortium name="Lawrence Berkeley National Laboratory"/>
            <person name="Steindorff A."/>
            <person name="Hensen N."/>
            <person name="Bonometti L."/>
            <person name="Westerberg I."/>
            <person name="Brannstrom I.O."/>
            <person name="Guillou S."/>
            <person name="Cros-Aarteil S."/>
            <person name="Calhoun S."/>
            <person name="Haridas S."/>
            <person name="Kuo A."/>
            <person name="Mondo S."/>
            <person name="Pangilinan J."/>
            <person name="Riley R."/>
            <person name="Labutti K."/>
            <person name="Andreopoulos B."/>
            <person name="Lipzen A."/>
            <person name="Chen C."/>
            <person name="Yanf M."/>
            <person name="Daum C."/>
            <person name="Ng V."/>
            <person name="Clum A."/>
            <person name="Ohm R."/>
            <person name="Martin F."/>
            <person name="Silar P."/>
            <person name="Natvig D."/>
            <person name="Lalanne C."/>
            <person name="Gautier V."/>
            <person name="Ament-Velasquez S.L."/>
            <person name="Kruys A."/>
            <person name="Hutchinson M.I."/>
            <person name="Powell A.J."/>
            <person name="Barry K."/>
            <person name="Miller A.N."/>
            <person name="Grigoriev I.V."/>
            <person name="Debuchy R."/>
            <person name="Gladieux P."/>
            <person name="Thoren M.H."/>
            <person name="Johannesson H."/>
        </authorList>
    </citation>
    <scope>NUCLEOTIDE SEQUENCE</scope>
    <source>
        <strain evidence="2">CBS 538.74</strain>
    </source>
</reference>
<evidence type="ECO:0000313" key="2">
    <source>
        <dbReference type="EMBL" id="KAK4149626.1"/>
    </source>
</evidence>
<comment type="caution">
    <text evidence="2">The sequence shown here is derived from an EMBL/GenBank/DDBJ whole genome shotgun (WGS) entry which is preliminary data.</text>
</comment>
<reference evidence="2" key="1">
    <citation type="journal article" date="2023" name="Mol. Phylogenet. Evol.">
        <title>Genome-scale phylogeny and comparative genomics of the fungal order Sordariales.</title>
        <authorList>
            <person name="Hensen N."/>
            <person name="Bonometti L."/>
            <person name="Westerberg I."/>
            <person name="Brannstrom I.O."/>
            <person name="Guillou S."/>
            <person name="Cros-Aarteil S."/>
            <person name="Calhoun S."/>
            <person name="Haridas S."/>
            <person name="Kuo A."/>
            <person name="Mondo S."/>
            <person name="Pangilinan J."/>
            <person name="Riley R."/>
            <person name="LaButti K."/>
            <person name="Andreopoulos B."/>
            <person name="Lipzen A."/>
            <person name="Chen C."/>
            <person name="Yan M."/>
            <person name="Daum C."/>
            <person name="Ng V."/>
            <person name="Clum A."/>
            <person name="Steindorff A."/>
            <person name="Ohm R.A."/>
            <person name="Martin F."/>
            <person name="Silar P."/>
            <person name="Natvig D.O."/>
            <person name="Lalanne C."/>
            <person name="Gautier V."/>
            <person name="Ament-Velasquez S.L."/>
            <person name="Kruys A."/>
            <person name="Hutchinson M.I."/>
            <person name="Powell A.J."/>
            <person name="Barry K."/>
            <person name="Miller A.N."/>
            <person name="Grigoriev I.V."/>
            <person name="Debuchy R."/>
            <person name="Gladieux P."/>
            <person name="Hiltunen Thoren M."/>
            <person name="Johannesson H."/>
        </authorList>
    </citation>
    <scope>NUCLEOTIDE SEQUENCE</scope>
    <source>
        <strain evidence="2">CBS 538.74</strain>
    </source>
</reference>